<keyword evidence="9" id="KW-1185">Reference proteome</keyword>
<organism evidence="8 9">
    <name type="scientific">Pelagomonas calceolata</name>
    <dbReference type="NCBI Taxonomy" id="35677"/>
    <lineage>
        <taxon>Eukaryota</taxon>
        <taxon>Sar</taxon>
        <taxon>Stramenopiles</taxon>
        <taxon>Ochrophyta</taxon>
        <taxon>Pelagophyceae</taxon>
        <taxon>Pelagomonadales</taxon>
        <taxon>Pelagomonadaceae</taxon>
        <taxon>Pelagomonas</taxon>
    </lineage>
</organism>
<feature type="region of interest" description="Disordered" evidence="5">
    <location>
        <begin position="543"/>
        <end position="581"/>
    </location>
</feature>
<feature type="compositionally biased region" description="Basic residues" evidence="5">
    <location>
        <begin position="885"/>
        <end position="895"/>
    </location>
</feature>
<evidence type="ECO:0000313" key="8">
    <source>
        <dbReference type="EMBL" id="CAH0367901.1"/>
    </source>
</evidence>
<dbReference type="Gene3D" id="3.30.40.10">
    <property type="entry name" value="Zinc/RING finger domain, C3HC4 (zinc finger)"/>
    <property type="match status" value="1"/>
</dbReference>
<reference evidence="8" key="1">
    <citation type="submission" date="2021-11" db="EMBL/GenBank/DDBJ databases">
        <authorList>
            <consortium name="Genoscope - CEA"/>
            <person name="William W."/>
        </authorList>
    </citation>
    <scope>NUCLEOTIDE SEQUENCE</scope>
</reference>
<protein>
    <recommendedName>
        <fullName evidence="10">RING-type domain-containing protein</fullName>
    </recommendedName>
</protein>
<evidence type="ECO:0000259" key="7">
    <source>
        <dbReference type="PROSITE" id="PS51050"/>
    </source>
</evidence>
<keyword evidence="3" id="KW-0862">Zinc</keyword>
<dbReference type="InterPro" id="IPR018957">
    <property type="entry name" value="Znf_C3HC4_RING-type"/>
</dbReference>
<accession>A0A8J2WZD1</accession>
<dbReference type="SUPFAM" id="SSF57850">
    <property type="entry name" value="RING/U-box"/>
    <property type="match status" value="1"/>
</dbReference>
<evidence type="ECO:0000256" key="4">
    <source>
        <dbReference type="PROSITE-ProRule" id="PRU00175"/>
    </source>
</evidence>
<dbReference type="GO" id="GO:0008270">
    <property type="term" value="F:zinc ion binding"/>
    <property type="evidence" value="ECO:0007669"/>
    <property type="project" value="UniProtKB-KW"/>
</dbReference>
<feature type="region of interest" description="Disordered" evidence="5">
    <location>
        <begin position="760"/>
        <end position="792"/>
    </location>
</feature>
<evidence type="ECO:0000256" key="1">
    <source>
        <dbReference type="ARBA" id="ARBA00022723"/>
    </source>
</evidence>
<evidence type="ECO:0000259" key="6">
    <source>
        <dbReference type="PROSITE" id="PS50089"/>
    </source>
</evidence>
<dbReference type="PROSITE" id="PS50089">
    <property type="entry name" value="ZF_RING_2"/>
    <property type="match status" value="1"/>
</dbReference>
<feature type="compositionally biased region" description="Basic residues" evidence="5">
    <location>
        <begin position="469"/>
        <end position="479"/>
    </location>
</feature>
<gene>
    <name evidence="8" type="ORF">PECAL_2P09440</name>
</gene>
<feature type="compositionally biased region" description="Basic and acidic residues" evidence="5">
    <location>
        <begin position="760"/>
        <end position="778"/>
    </location>
</feature>
<keyword evidence="1" id="KW-0479">Metal-binding</keyword>
<evidence type="ECO:0000256" key="2">
    <source>
        <dbReference type="ARBA" id="ARBA00022771"/>
    </source>
</evidence>
<evidence type="ECO:0000313" key="9">
    <source>
        <dbReference type="Proteomes" id="UP000789595"/>
    </source>
</evidence>
<dbReference type="Pfam" id="PF00097">
    <property type="entry name" value="zf-C3HC4"/>
    <property type="match status" value="1"/>
</dbReference>
<feature type="compositionally biased region" description="Acidic residues" evidence="5">
    <location>
        <begin position="483"/>
        <end position="493"/>
    </location>
</feature>
<evidence type="ECO:0000256" key="5">
    <source>
        <dbReference type="SAM" id="MobiDB-lite"/>
    </source>
</evidence>
<feature type="region of interest" description="Disordered" evidence="5">
    <location>
        <begin position="460"/>
        <end position="502"/>
    </location>
</feature>
<feature type="region of interest" description="Disordered" evidence="5">
    <location>
        <begin position="511"/>
        <end position="530"/>
    </location>
</feature>
<comment type="caution">
    <text evidence="8">The sequence shown here is derived from an EMBL/GenBank/DDBJ whole genome shotgun (WGS) entry which is preliminary data.</text>
</comment>
<feature type="compositionally biased region" description="Pro residues" evidence="5">
    <location>
        <begin position="558"/>
        <end position="574"/>
    </location>
</feature>
<dbReference type="Pfam" id="PF07496">
    <property type="entry name" value="zf-CW"/>
    <property type="match status" value="1"/>
</dbReference>
<sequence>MAAEDDSDFSDVDLDTIRERAGRHAAAKRSAQREAPPLEAVVAAPAKAVAAPALRQEARRPHLLDDTIREALDEMTEAVDLLVSPQLARHEIRALCRSMTEEVDAAAAPQLGRSLKRVARADFEAWLADRKTRWRAERGYEYDSDFSEVDLDDLRERAKSTREITSLCHEMTEAVDLLVSPQLARHEIRALCRSMTEEVDAAAAPQLGRSLKRVARADFEAWLADRKTRWRAARGYVAPKAVGEEAARRQIAPKSNYGGAASVALSAPRRADVALTAAPATPAELDAVRRLNAGEFVKPDGAYNLLRRLALAHDASAFPVGFAVHGSAIAFEPFTTPHLAFFVSKAVREYRVLPEDAIRVRFQPGAFWWDPQDPTRGVNARTMSRFRLNGTEISTEDNHGYWGREFKLVQRSDARQKGGSIDLTASVSLVQIWKTSLVPNDEAPGQSGCGLYIKGARSGQAYSVGGRQPRSRNRRRRVRRTDEWDDNDASDSEPADHGNEWSRADGAVFSDESDAEASHSDGSESPDGTEALDVADFRAPLVLAPSVARGTQSRPRTEPTPAPEPKPAPAPAPRPEPEPEPASWVQCVACDKWRVVDADTAALAASSPWTCTDGGITCSKMACSAGDDPDCECHQRDWNGQVLLVSPTGDVLAHYCSPRGAGAINGMSKSLVDQCCRVEADGRQNVFRYASEFVADSSVAAPTPSVPSTSCLPRGTRVRVEDPRFAGQTGVVAGEKHGWNIVNLDAEGAKFIRPKFLRKADGPPRVKASPREPSDGSARRRSAPQSDSEQDAVGRRVWALFEPDVWWCGTVISVSGVAHARCYSIVFDDGVRQSMWLRDVFENPPSGAKVGARGPNAQARAAVEKALSPKATPSKREPTTPRPKPSARKRARRRPPAAAPVEPVAPVTPPATPVVAPSGECPICYELLAADATVFDCAHALCASCSETYAKVEAERSMSRRSGVSVACPLCRKKARVALPAGTY</sequence>
<keyword evidence="2 4" id="KW-0863">Zinc-finger</keyword>
<dbReference type="InterPro" id="IPR013083">
    <property type="entry name" value="Znf_RING/FYVE/PHD"/>
</dbReference>
<dbReference type="OrthoDB" id="250836at2759"/>
<evidence type="ECO:0008006" key="10">
    <source>
        <dbReference type="Google" id="ProtNLM"/>
    </source>
</evidence>
<dbReference type="InterPro" id="IPR001841">
    <property type="entry name" value="Znf_RING"/>
</dbReference>
<feature type="domain" description="CW-type" evidence="7">
    <location>
        <begin position="578"/>
        <end position="631"/>
    </location>
</feature>
<feature type="region of interest" description="Disordered" evidence="5">
    <location>
        <begin position="865"/>
        <end position="905"/>
    </location>
</feature>
<dbReference type="SMART" id="SM00184">
    <property type="entry name" value="RING"/>
    <property type="match status" value="1"/>
</dbReference>
<name>A0A8J2WZD1_9STRA</name>
<dbReference type="AlphaFoldDB" id="A0A8J2WZD1"/>
<feature type="domain" description="RING-type" evidence="6">
    <location>
        <begin position="921"/>
        <end position="972"/>
    </location>
</feature>
<dbReference type="Proteomes" id="UP000789595">
    <property type="component" value="Unassembled WGS sequence"/>
</dbReference>
<dbReference type="PROSITE" id="PS51050">
    <property type="entry name" value="ZF_CW"/>
    <property type="match status" value="1"/>
</dbReference>
<evidence type="ECO:0000256" key="3">
    <source>
        <dbReference type="ARBA" id="ARBA00022833"/>
    </source>
</evidence>
<dbReference type="InterPro" id="IPR011124">
    <property type="entry name" value="Znf_CW"/>
</dbReference>
<dbReference type="EMBL" id="CAKKNE010000002">
    <property type="protein sequence ID" value="CAH0367901.1"/>
    <property type="molecule type" value="Genomic_DNA"/>
</dbReference>
<proteinExistence type="predicted"/>
<dbReference type="Gene3D" id="3.30.40.100">
    <property type="match status" value="1"/>
</dbReference>